<evidence type="ECO:0000256" key="1">
    <source>
        <dbReference type="ARBA" id="ARBA00007913"/>
    </source>
</evidence>
<dbReference type="InterPro" id="IPR050534">
    <property type="entry name" value="Coronavir_polyprotein_1ab"/>
</dbReference>
<dbReference type="CDD" id="cd18808">
    <property type="entry name" value="SF1_C_Upf1"/>
    <property type="match status" value="1"/>
</dbReference>
<evidence type="ECO:0000259" key="8">
    <source>
        <dbReference type="Pfam" id="PF13087"/>
    </source>
</evidence>
<dbReference type="InterPro" id="IPR041679">
    <property type="entry name" value="DNA2/NAM7-like_C"/>
</dbReference>
<reference evidence="9" key="2">
    <citation type="submission" date="2020-11" db="EMBL/GenBank/DDBJ databases">
        <authorList>
            <person name="Cecchin M."/>
            <person name="Marcolungo L."/>
            <person name="Rossato M."/>
            <person name="Girolomoni L."/>
            <person name="Cosentino E."/>
            <person name="Cuine S."/>
            <person name="Li-Beisson Y."/>
            <person name="Delledonne M."/>
            <person name="Ballottari M."/>
        </authorList>
    </citation>
    <scope>NUCLEOTIDE SEQUENCE</scope>
    <source>
        <strain evidence="9">211/11P</strain>
        <tissue evidence="9">Whole cell</tissue>
    </source>
</reference>
<dbReference type="GO" id="GO:0016787">
    <property type="term" value="F:hydrolase activity"/>
    <property type="evidence" value="ECO:0007669"/>
    <property type="project" value="UniProtKB-KW"/>
</dbReference>
<dbReference type="SUPFAM" id="SSF52540">
    <property type="entry name" value="P-loop containing nucleoside triphosphate hydrolases"/>
    <property type="match status" value="1"/>
</dbReference>
<protein>
    <submittedName>
        <fullName evidence="9">Uncharacterized protein</fullName>
    </submittedName>
</protein>
<organism evidence="9 10">
    <name type="scientific">Chlorella vulgaris</name>
    <name type="common">Green alga</name>
    <dbReference type="NCBI Taxonomy" id="3077"/>
    <lineage>
        <taxon>Eukaryota</taxon>
        <taxon>Viridiplantae</taxon>
        <taxon>Chlorophyta</taxon>
        <taxon>core chlorophytes</taxon>
        <taxon>Trebouxiophyceae</taxon>
        <taxon>Chlorellales</taxon>
        <taxon>Chlorellaceae</taxon>
        <taxon>Chlorella clade</taxon>
        <taxon>Chlorella</taxon>
    </lineage>
</organism>
<comment type="caution">
    <text evidence="9">The sequence shown here is derived from an EMBL/GenBank/DDBJ whole genome shotgun (WGS) entry which is preliminary data.</text>
</comment>
<comment type="similarity">
    <text evidence="1">Belongs to the DNA2/NAM7 helicase family.</text>
</comment>
<evidence type="ECO:0000313" key="10">
    <source>
        <dbReference type="Proteomes" id="UP001055712"/>
    </source>
</evidence>
<dbReference type="PANTHER" id="PTHR43788">
    <property type="entry name" value="DNA2/NAM7 HELICASE FAMILY MEMBER"/>
    <property type="match status" value="1"/>
</dbReference>
<dbReference type="InterPro" id="IPR047187">
    <property type="entry name" value="SF1_C_Upf1"/>
</dbReference>
<name>A0A9D4TPB9_CHLVU</name>
<dbReference type="PANTHER" id="PTHR43788:SF13">
    <property type="entry name" value="REGULATOR OF NONSENSE TRANSCRIPTS 1"/>
    <property type="match status" value="1"/>
</dbReference>
<proteinExistence type="inferred from homology"/>
<keyword evidence="10" id="KW-1185">Reference proteome</keyword>
<dbReference type="InterPro" id="IPR027417">
    <property type="entry name" value="P-loop_NTPase"/>
</dbReference>
<dbReference type="Pfam" id="PF13086">
    <property type="entry name" value="AAA_11"/>
    <property type="match status" value="1"/>
</dbReference>
<dbReference type="Proteomes" id="UP001055712">
    <property type="component" value="Unassembled WGS sequence"/>
</dbReference>
<evidence type="ECO:0000256" key="2">
    <source>
        <dbReference type="ARBA" id="ARBA00022741"/>
    </source>
</evidence>
<gene>
    <name evidence="9" type="ORF">D9Q98_009377</name>
</gene>
<dbReference type="Gene3D" id="2.40.30.270">
    <property type="match status" value="1"/>
</dbReference>
<reference evidence="9" key="1">
    <citation type="journal article" date="2019" name="Plant J.">
        <title>Chlorella vulgaris genome assembly and annotation reveals the molecular basis for metabolic acclimation to high light conditions.</title>
        <authorList>
            <person name="Cecchin M."/>
            <person name="Marcolungo L."/>
            <person name="Rossato M."/>
            <person name="Girolomoni L."/>
            <person name="Cosentino E."/>
            <person name="Cuine S."/>
            <person name="Li-Beisson Y."/>
            <person name="Delledonne M."/>
            <person name="Ballottari M."/>
        </authorList>
    </citation>
    <scope>NUCLEOTIDE SEQUENCE</scope>
    <source>
        <strain evidence="9">211/11P</strain>
    </source>
</reference>
<evidence type="ECO:0000256" key="4">
    <source>
        <dbReference type="ARBA" id="ARBA00022806"/>
    </source>
</evidence>
<feature type="compositionally biased region" description="Low complexity" evidence="6">
    <location>
        <begin position="537"/>
        <end position="558"/>
    </location>
</feature>
<sequence length="699" mass="75970">MLRDLVAQHKDRLYSDFVWRFTLPSQGKLPYHRFKRGDSVMLAPLSQDDEDNGDEGSGSGSWQDSSGSEADAGDATMADGSDSEQQQRGLEGTVLEVGRNEVQIAVAMQGGHALEEAGPDMLWRIDQGVSDTTSKRQLAALDRLGEMLNDASPGERAVREVLLGLPQAEARAATPSAWATNAQWMAAAVKQLEAQKGALNHSQLRAVAIAITRTYTLWQGPPGTGKTRTLMAFIEVMVRSVAASRQQQQAQGAVLAVADTNAAADNLLEGLLSRGIKAVRVGQPAKVRPELRHACLDALVEQSEEGKRAVDLRARGDTCMRRKLECQQQLRALQAQQQQGHQNLGQPAQEPAHLAHLVSRLSKEAANAYEQADRLVSGASVSTLKLAPVIVTTCNGAGERRLQRQSFRVVVMDEASQATEPASLVPLLKGAECVVMAGDQRQLPPTVISQRAVEECQLDVPLFSRLIDGGVRTLLLDEQYRMHPAIAAFPSQQFYGGLVRSGITEQHRPPIQGIPWPNPSCPVHFVNVDGFEERSSSRSGQRGPGKSSSERSGASGGASFSNFEEAEIAMRVMAFMARDPSVESIALLSPYSGQVRLLNSQLSKLDLSQYCPITVSTVDGYQGREADGVIFSTVRCNDEGQLGFLKDERRLNVAITRARRGLVVIGNAATLKNDPNWRAWLAWVWAQRGQQAQRPSAPK</sequence>
<feature type="region of interest" description="Disordered" evidence="6">
    <location>
        <begin position="44"/>
        <end position="87"/>
    </location>
</feature>
<feature type="domain" description="DNA2/NAM7 helicase helicase" evidence="7">
    <location>
        <begin position="199"/>
        <end position="450"/>
    </location>
</feature>
<dbReference type="GO" id="GO:0005524">
    <property type="term" value="F:ATP binding"/>
    <property type="evidence" value="ECO:0007669"/>
    <property type="project" value="UniProtKB-KW"/>
</dbReference>
<feature type="region of interest" description="Disordered" evidence="6">
    <location>
        <begin position="532"/>
        <end position="558"/>
    </location>
</feature>
<dbReference type="EMBL" id="SIDB01000007">
    <property type="protein sequence ID" value="KAI3430973.1"/>
    <property type="molecule type" value="Genomic_DNA"/>
</dbReference>
<dbReference type="Pfam" id="PF13087">
    <property type="entry name" value="AAA_12"/>
    <property type="match status" value="1"/>
</dbReference>
<feature type="domain" description="DNA2/NAM7 helicase-like C-terminal" evidence="8">
    <location>
        <begin position="459"/>
        <end position="668"/>
    </location>
</feature>
<dbReference type="InterPro" id="IPR041677">
    <property type="entry name" value="DNA2/NAM7_AAA_11"/>
</dbReference>
<dbReference type="Gene3D" id="3.40.50.300">
    <property type="entry name" value="P-loop containing nucleotide triphosphate hydrolases"/>
    <property type="match status" value="2"/>
</dbReference>
<dbReference type="GO" id="GO:0043139">
    <property type="term" value="F:5'-3' DNA helicase activity"/>
    <property type="evidence" value="ECO:0007669"/>
    <property type="project" value="TreeGrafter"/>
</dbReference>
<dbReference type="OrthoDB" id="6513042at2759"/>
<evidence type="ECO:0000313" key="9">
    <source>
        <dbReference type="EMBL" id="KAI3430973.1"/>
    </source>
</evidence>
<evidence type="ECO:0000256" key="5">
    <source>
        <dbReference type="ARBA" id="ARBA00022840"/>
    </source>
</evidence>
<keyword evidence="2" id="KW-0547">Nucleotide-binding</keyword>
<evidence type="ECO:0000259" key="7">
    <source>
        <dbReference type="Pfam" id="PF13086"/>
    </source>
</evidence>
<feature type="compositionally biased region" description="Low complexity" evidence="6">
    <location>
        <begin position="60"/>
        <end position="69"/>
    </location>
</feature>
<evidence type="ECO:0000256" key="3">
    <source>
        <dbReference type="ARBA" id="ARBA00022801"/>
    </source>
</evidence>
<keyword evidence="4" id="KW-0347">Helicase</keyword>
<dbReference type="AlphaFoldDB" id="A0A9D4TPB9"/>
<keyword evidence="5" id="KW-0067">ATP-binding</keyword>
<evidence type="ECO:0000256" key="6">
    <source>
        <dbReference type="SAM" id="MobiDB-lite"/>
    </source>
</evidence>
<accession>A0A9D4TPB9</accession>
<keyword evidence="3" id="KW-0378">Hydrolase</keyword>